<feature type="compositionally biased region" description="Basic and acidic residues" evidence="1">
    <location>
        <begin position="94"/>
        <end position="104"/>
    </location>
</feature>
<name>A0A0V0HTB1_SOLCH</name>
<sequence length="117" mass="13000">MTNYSTGDKTATLININDVPHNVGEGFLHARTSRQTITTTTTVTPHGDNRDSKVSISKKEYIHQQASKYCSFLRNICLTELPNRTSALLLPVTKDSKSKEENHKLLNGNSGDPAEWV</sequence>
<evidence type="ECO:0000313" key="2">
    <source>
        <dbReference type="EMBL" id="JAP23586.1"/>
    </source>
</evidence>
<accession>A0A0V0HTB1</accession>
<evidence type="ECO:0000256" key="1">
    <source>
        <dbReference type="SAM" id="MobiDB-lite"/>
    </source>
</evidence>
<dbReference type="AlphaFoldDB" id="A0A0V0HTB1"/>
<organism evidence="2">
    <name type="scientific">Solanum chacoense</name>
    <name type="common">Chaco potato</name>
    <dbReference type="NCBI Taxonomy" id="4108"/>
    <lineage>
        <taxon>Eukaryota</taxon>
        <taxon>Viridiplantae</taxon>
        <taxon>Streptophyta</taxon>
        <taxon>Embryophyta</taxon>
        <taxon>Tracheophyta</taxon>
        <taxon>Spermatophyta</taxon>
        <taxon>Magnoliopsida</taxon>
        <taxon>eudicotyledons</taxon>
        <taxon>Gunneridae</taxon>
        <taxon>Pentapetalae</taxon>
        <taxon>asterids</taxon>
        <taxon>lamiids</taxon>
        <taxon>Solanales</taxon>
        <taxon>Solanaceae</taxon>
        <taxon>Solanoideae</taxon>
        <taxon>Solaneae</taxon>
        <taxon>Solanum</taxon>
    </lineage>
</organism>
<proteinExistence type="predicted"/>
<protein>
    <submittedName>
        <fullName evidence="2">Putative ovule protein</fullName>
    </submittedName>
</protein>
<feature type="region of interest" description="Disordered" evidence="1">
    <location>
        <begin position="93"/>
        <end position="117"/>
    </location>
</feature>
<reference evidence="2" key="1">
    <citation type="submission" date="2015-12" db="EMBL/GenBank/DDBJ databases">
        <title>Gene expression during late stages of embryo sac development: a critical building block for successful pollen-pistil interactions.</title>
        <authorList>
            <person name="Liu Y."/>
            <person name="Joly V."/>
            <person name="Sabar M."/>
            <person name="Matton D.P."/>
        </authorList>
    </citation>
    <scope>NUCLEOTIDE SEQUENCE</scope>
</reference>
<dbReference type="EMBL" id="GEDG01015313">
    <property type="protein sequence ID" value="JAP23586.1"/>
    <property type="molecule type" value="Transcribed_RNA"/>
</dbReference>